<evidence type="ECO:0000313" key="2">
    <source>
        <dbReference type="EMBL" id="KKL24313.1"/>
    </source>
</evidence>
<dbReference type="SUPFAM" id="SSF69318">
    <property type="entry name" value="Integrin alpha N-terminal domain"/>
    <property type="match status" value="1"/>
</dbReference>
<dbReference type="AlphaFoldDB" id="A0A0F9EKB7"/>
<keyword evidence="1" id="KW-0732">Signal</keyword>
<comment type="caution">
    <text evidence="2">The sequence shown here is derived from an EMBL/GenBank/DDBJ whole genome shotgun (WGS) entry which is preliminary data.</text>
</comment>
<organism evidence="2">
    <name type="scientific">marine sediment metagenome</name>
    <dbReference type="NCBI Taxonomy" id="412755"/>
    <lineage>
        <taxon>unclassified sequences</taxon>
        <taxon>metagenomes</taxon>
        <taxon>ecological metagenomes</taxon>
    </lineage>
</organism>
<dbReference type="PANTHER" id="PTHR36220:SF1">
    <property type="entry name" value="GAMMA TUBULIN COMPLEX COMPONENT C-TERMINAL DOMAIN-CONTAINING PROTEIN"/>
    <property type="match status" value="1"/>
</dbReference>
<reference evidence="2" key="1">
    <citation type="journal article" date="2015" name="Nature">
        <title>Complex archaea that bridge the gap between prokaryotes and eukaryotes.</title>
        <authorList>
            <person name="Spang A."/>
            <person name="Saw J.H."/>
            <person name="Jorgensen S.L."/>
            <person name="Zaremba-Niedzwiedzka K."/>
            <person name="Martijn J."/>
            <person name="Lind A.E."/>
            <person name="van Eijk R."/>
            <person name="Schleper C."/>
            <person name="Guy L."/>
            <person name="Ettema T.J."/>
        </authorList>
    </citation>
    <scope>NUCLEOTIDE SEQUENCE</scope>
</reference>
<proteinExistence type="predicted"/>
<name>A0A0F9EKB7_9ZZZZ</name>
<dbReference type="PANTHER" id="PTHR36220">
    <property type="entry name" value="UNNAMED PRODUCT"/>
    <property type="match status" value="1"/>
</dbReference>
<dbReference type="Pfam" id="PF14312">
    <property type="entry name" value="FG-GAP_2"/>
    <property type="match status" value="2"/>
</dbReference>
<dbReference type="InterPro" id="IPR028994">
    <property type="entry name" value="Integrin_alpha_N"/>
</dbReference>
<evidence type="ECO:0008006" key="3">
    <source>
        <dbReference type="Google" id="ProtNLM"/>
    </source>
</evidence>
<sequence length="200" mass="20912">SGSAYIFKRSGTNWSEQFKWLAADGAEGDWFGISVSISGANAIVGAYFDDDKGADSGSAYIFFRTDSSWSQQQKLTAAADAAAGDQFGSSLSYAYIAGQVTGGLWDLSANLGTFYTIGGTAAGWMLDTEGSILYLYSQNALAGTITTGQWIGTIYTPGVLSADITANGVNAWGVSIGGAKPHLCPRPRGDQDPSGRRGRC</sequence>
<dbReference type="Gene3D" id="2.130.10.130">
    <property type="entry name" value="Integrin alpha, N-terminal"/>
    <property type="match status" value="1"/>
</dbReference>
<dbReference type="InterPro" id="IPR013517">
    <property type="entry name" value="FG-GAP"/>
</dbReference>
<gene>
    <name evidence="2" type="ORF">LCGC14_2416560</name>
</gene>
<evidence type="ECO:0000256" key="1">
    <source>
        <dbReference type="ARBA" id="ARBA00022729"/>
    </source>
</evidence>
<feature type="non-terminal residue" evidence="2">
    <location>
        <position position="1"/>
    </location>
</feature>
<accession>A0A0F9EKB7</accession>
<protein>
    <recommendedName>
        <fullName evidence="3">PKD domain-containing protein</fullName>
    </recommendedName>
</protein>
<dbReference type="EMBL" id="LAZR01036644">
    <property type="protein sequence ID" value="KKL24313.1"/>
    <property type="molecule type" value="Genomic_DNA"/>
</dbReference>